<accession>A0A9X2B4F2</accession>
<sequence>MARQTTKWIVGLSSIALFTGLLYVEGVTRDQAQYDSMGSINKQTMNVGNGVDPSNNEVQQDTNQKDSSNGEQQDTNQKDSSIGDQQSGKISGLNGDQSELSIPSGSYSPTTRRSHLRTRRS</sequence>
<evidence type="ECO:0000313" key="2">
    <source>
        <dbReference type="EMBL" id="MCJ8011582.1"/>
    </source>
</evidence>
<proteinExistence type="predicted"/>
<feature type="compositionally biased region" description="Polar residues" evidence="1">
    <location>
        <begin position="39"/>
        <end position="107"/>
    </location>
</feature>
<name>A0A9X2B4F2_9BACL</name>
<reference evidence="2" key="1">
    <citation type="submission" date="2022-04" db="EMBL/GenBank/DDBJ databases">
        <title>Paenibacillus mangrovi sp. nov., a novel endophytic bacterium isolated from bark of Kandelia candel.</title>
        <authorList>
            <person name="Tuo L."/>
        </authorList>
    </citation>
    <scope>NUCLEOTIDE SEQUENCE</scope>
    <source>
        <strain evidence="2">KQZ6P-2</strain>
    </source>
</reference>
<dbReference type="EMBL" id="JALIRP010000002">
    <property type="protein sequence ID" value="MCJ8011582.1"/>
    <property type="molecule type" value="Genomic_DNA"/>
</dbReference>
<keyword evidence="3" id="KW-1185">Reference proteome</keyword>
<comment type="caution">
    <text evidence="2">The sequence shown here is derived from an EMBL/GenBank/DDBJ whole genome shotgun (WGS) entry which is preliminary data.</text>
</comment>
<feature type="region of interest" description="Disordered" evidence="1">
    <location>
        <begin position="39"/>
        <end position="121"/>
    </location>
</feature>
<organism evidence="2 3">
    <name type="scientific">Paenibacillus mangrovi</name>
    <dbReference type="NCBI Taxonomy" id="2931978"/>
    <lineage>
        <taxon>Bacteria</taxon>
        <taxon>Bacillati</taxon>
        <taxon>Bacillota</taxon>
        <taxon>Bacilli</taxon>
        <taxon>Bacillales</taxon>
        <taxon>Paenibacillaceae</taxon>
        <taxon>Paenibacillus</taxon>
    </lineage>
</organism>
<feature type="compositionally biased region" description="Basic residues" evidence="1">
    <location>
        <begin position="112"/>
        <end position="121"/>
    </location>
</feature>
<gene>
    <name evidence="2" type="ORF">MUG84_07440</name>
</gene>
<evidence type="ECO:0000256" key="1">
    <source>
        <dbReference type="SAM" id="MobiDB-lite"/>
    </source>
</evidence>
<protein>
    <submittedName>
        <fullName evidence="2">Uncharacterized protein</fullName>
    </submittedName>
</protein>
<dbReference type="AlphaFoldDB" id="A0A9X2B4F2"/>
<dbReference type="Proteomes" id="UP001139347">
    <property type="component" value="Unassembled WGS sequence"/>
</dbReference>
<dbReference type="RefSeq" id="WP_244722697.1">
    <property type="nucleotide sequence ID" value="NZ_JALIRP010000002.1"/>
</dbReference>
<evidence type="ECO:0000313" key="3">
    <source>
        <dbReference type="Proteomes" id="UP001139347"/>
    </source>
</evidence>